<dbReference type="PANTHER" id="PTHR33392:SF6">
    <property type="entry name" value="POLYISOPRENYL-TEICHOIC ACID--PEPTIDOGLYCAN TEICHOIC ACID TRANSFERASE TAGU"/>
    <property type="match status" value="1"/>
</dbReference>
<evidence type="ECO:0000259" key="3">
    <source>
        <dbReference type="Pfam" id="PF03816"/>
    </source>
</evidence>
<feature type="transmembrane region" description="Helical" evidence="2">
    <location>
        <begin position="20"/>
        <end position="41"/>
    </location>
</feature>
<dbReference type="Proteomes" id="UP001499974">
    <property type="component" value="Unassembled WGS sequence"/>
</dbReference>
<reference evidence="5" key="1">
    <citation type="journal article" date="2019" name="Int. J. Syst. Evol. Microbiol.">
        <title>The Global Catalogue of Microorganisms (GCM) 10K type strain sequencing project: providing services to taxonomists for standard genome sequencing and annotation.</title>
        <authorList>
            <consortium name="The Broad Institute Genomics Platform"/>
            <consortium name="The Broad Institute Genome Sequencing Center for Infectious Disease"/>
            <person name="Wu L."/>
            <person name="Ma J."/>
        </authorList>
    </citation>
    <scope>NUCLEOTIDE SEQUENCE [LARGE SCALE GENOMIC DNA]</scope>
    <source>
        <strain evidence="5">JCM 18531</strain>
    </source>
</reference>
<proteinExistence type="inferred from homology"/>
<evidence type="ECO:0000256" key="2">
    <source>
        <dbReference type="SAM" id="Phobius"/>
    </source>
</evidence>
<keyword evidence="2" id="KW-0812">Transmembrane</keyword>
<sequence>MRGNQHDGVRTERHNVRKALVGLLVCLMLLALVPVAMLAYLEHHLSSNVTRIPGVFEGLADRPSRPAGPAGDAVNILVVGTDRRSDVPTTGSGARAPSWVLGAQRSDALMILHISADRRSAAVVSIPRDTWVNVPGYGMAKINAAFSFAGPSLAIATVELLTNVRIDHLAVVDWSGFEALVDSVGGITVTVPDTVTDPVHDVTWTAGEHHLDGAQALDYVAQRHGLPLGDLSRIERQQVVLRTLMQDALHQEMRKDPRMLYRFLDTVSQHLSVDSDWSTQDMVALVISMRSFTTADLTYLTMPVAGFGTEGGQSVVYAARRPARALWGALIGDEVPAWAAAHQGRLTPATVS</sequence>
<dbReference type="NCBIfam" id="TIGR00350">
    <property type="entry name" value="lytR_cpsA_psr"/>
    <property type="match status" value="1"/>
</dbReference>
<evidence type="ECO:0000313" key="5">
    <source>
        <dbReference type="Proteomes" id="UP001499974"/>
    </source>
</evidence>
<dbReference type="InterPro" id="IPR050922">
    <property type="entry name" value="LytR/CpsA/Psr_CW_biosynth"/>
</dbReference>
<evidence type="ECO:0000313" key="4">
    <source>
        <dbReference type="EMBL" id="GAA4710693.1"/>
    </source>
</evidence>
<dbReference type="PANTHER" id="PTHR33392">
    <property type="entry name" value="POLYISOPRENYL-TEICHOIC ACID--PEPTIDOGLYCAN TEICHOIC ACID TRANSFERASE TAGU"/>
    <property type="match status" value="1"/>
</dbReference>
<dbReference type="Gene3D" id="3.40.630.190">
    <property type="entry name" value="LCP protein"/>
    <property type="match status" value="1"/>
</dbReference>
<organism evidence="4 5">
    <name type="scientific">Nocardioides conyzicola</name>
    <dbReference type="NCBI Taxonomy" id="1651781"/>
    <lineage>
        <taxon>Bacteria</taxon>
        <taxon>Bacillati</taxon>
        <taxon>Actinomycetota</taxon>
        <taxon>Actinomycetes</taxon>
        <taxon>Propionibacteriales</taxon>
        <taxon>Nocardioidaceae</taxon>
        <taxon>Nocardioides</taxon>
    </lineage>
</organism>
<comment type="similarity">
    <text evidence="1">Belongs to the LytR/CpsA/Psr (LCP) family.</text>
</comment>
<keyword evidence="2" id="KW-0472">Membrane</keyword>
<feature type="domain" description="Cell envelope-related transcriptional attenuator" evidence="3">
    <location>
        <begin position="105"/>
        <end position="248"/>
    </location>
</feature>
<protein>
    <submittedName>
        <fullName evidence="4">LCP family protein</fullName>
    </submittedName>
</protein>
<name>A0ABP8XLI8_9ACTN</name>
<evidence type="ECO:0000256" key="1">
    <source>
        <dbReference type="ARBA" id="ARBA00006068"/>
    </source>
</evidence>
<gene>
    <name evidence="4" type="ORF">GCM10023349_32030</name>
</gene>
<keyword evidence="2" id="KW-1133">Transmembrane helix</keyword>
<dbReference type="RefSeq" id="WP_345522391.1">
    <property type="nucleotide sequence ID" value="NZ_BAABKM010000002.1"/>
</dbReference>
<dbReference type="Pfam" id="PF03816">
    <property type="entry name" value="LytR_cpsA_psr"/>
    <property type="match status" value="1"/>
</dbReference>
<accession>A0ABP8XLI8</accession>
<dbReference type="EMBL" id="BAABKM010000002">
    <property type="protein sequence ID" value="GAA4710693.1"/>
    <property type="molecule type" value="Genomic_DNA"/>
</dbReference>
<dbReference type="InterPro" id="IPR004474">
    <property type="entry name" value="LytR_CpsA_psr"/>
</dbReference>
<comment type="caution">
    <text evidence="4">The sequence shown here is derived from an EMBL/GenBank/DDBJ whole genome shotgun (WGS) entry which is preliminary data.</text>
</comment>
<keyword evidence="5" id="KW-1185">Reference proteome</keyword>